<dbReference type="Gene3D" id="3.40.50.720">
    <property type="entry name" value="NAD(P)-binding Rossmann-like Domain"/>
    <property type="match status" value="1"/>
</dbReference>
<dbReference type="InterPro" id="IPR006151">
    <property type="entry name" value="Shikm_DH/Glu-tRNA_Rdtase"/>
</dbReference>
<evidence type="ECO:0000256" key="10">
    <source>
        <dbReference type="PIRSR" id="PIRSR000445-1"/>
    </source>
</evidence>
<feature type="active site" description="Nucleophile" evidence="9 10">
    <location>
        <position position="50"/>
    </location>
</feature>
<feature type="domain" description="Tetrapyrrole biosynthesis glutamyl-tRNA reductase dimerisation" evidence="15">
    <location>
        <begin position="320"/>
        <end position="418"/>
    </location>
</feature>
<comment type="similarity">
    <text evidence="2 9 14">Belongs to the glutamyl-tRNA reductase family.</text>
</comment>
<dbReference type="PROSITE" id="PS00747">
    <property type="entry name" value="GLUTR"/>
    <property type="match status" value="1"/>
</dbReference>
<keyword evidence="19" id="KW-1185">Reference proteome</keyword>
<keyword evidence="4 9" id="KW-0521">NADP</keyword>
<evidence type="ECO:0000256" key="7">
    <source>
        <dbReference type="ARBA" id="ARBA00047464"/>
    </source>
</evidence>
<dbReference type="EMBL" id="FNHB01000005">
    <property type="protein sequence ID" value="SDM48543.1"/>
    <property type="molecule type" value="Genomic_DNA"/>
</dbReference>
<dbReference type="AlphaFoldDB" id="A0A1G9TLJ2"/>
<gene>
    <name evidence="9" type="primary">hemA</name>
    <name evidence="18" type="ORF">SAMN04488502_10517</name>
</gene>
<dbReference type="STRING" id="146817.SAMN04488502_10517"/>
<dbReference type="HAMAP" id="MF_00087">
    <property type="entry name" value="Glu_tRNA_reductase"/>
    <property type="match status" value="1"/>
</dbReference>
<evidence type="ECO:0000256" key="1">
    <source>
        <dbReference type="ARBA" id="ARBA00005059"/>
    </source>
</evidence>
<protein>
    <recommendedName>
        <fullName evidence="8 9">Glutamyl-tRNA reductase</fullName>
        <shortName evidence="9">GluTR</shortName>
        <ecNumber evidence="3 9">1.2.1.70</ecNumber>
    </recommendedName>
</protein>
<evidence type="ECO:0000256" key="14">
    <source>
        <dbReference type="RuleBase" id="RU000584"/>
    </source>
</evidence>
<feature type="domain" description="Quinate/shikimate 5-dehydrogenase/glutamyl-tRNA reductase" evidence="16">
    <location>
        <begin position="170"/>
        <end position="305"/>
    </location>
</feature>
<dbReference type="InterPro" id="IPR036343">
    <property type="entry name" value="GluRdtase_N_sf"/>
</dbReference>
<feature type="site" description="Important for activity" evidence="9 13">
    <location>
        <position position="98"/>
    </location>
</feature>
<dbReference type="SUPFAM" id="SSF51735">
    <property type="entry name" value="NAD(P)-binding Rossmann-fold domains"/>
    <property type="match status" value="1"/>
</dbReference>
<accession>A0A1G9TLJ2</accession>
<comment type="pathway">
    <text evidence="1 9 14">Porphyrin-containing compound metabolism; protoporphyrin-IX biosynthesis; 5-aminolevulinate from L-glutamyl-tRNA(Glu): step 1/2.</text>
</comment>
<comment type="catalytic activity">
    <reaction evidence="7 9 14">
        <text>(S)-4-amino-5-oxopentanoate + tRNA(Glu) + NADP(+) = L-glutamyl-tRNA(Glu) + NADPH + H(+)</text>
        <dbReference type="Rhea" id="RHEA:12344"/>
        <dbReference type="Rhea" id="RHEA-COMP:9663"/>
        <dbReference type="Rhea" id="RHEA-COMP:9680"/>
        <dbReference type="ChEBI" id="CHEBI:15378"/>
        <dbReference type="ChEBI" id="CHEBI:57501"/>
        <dbReference type="ChEBI" id="CHEBI:57783"/>
        <dbReference type="ChEBI" id="CHEBI:58349"/>
        <dbReference type="ChEBI" id="CHEBI:78442"/>
        <dbReference type="ChEBI" id="CHEBI:78520"/>
        <dbReference type="EC" id="1.2.1.70"/>
    </reaction>
</comment>
<evidence type="ECO:0000256" key="2">
    <source>
        <dbReference type="ARBA" id="ARBA00005916"/>
    </source>
</evidence>
<evidence type="ECO:0000256" key="13">
    <source>
        <dbReference type="PIRSR" id="PIRSR000445-4"/>
    </source>
</evidence>
<comment type="subunit">
    <text evidence="9">Homodimer.</text>
</comment>
<dbReference type="PANTHER" id="PTHR43013">
    <property type="entry name" value="GLUTAMYL-TRNA REDUCTASE"/>
    <property type="match status" value="1"/>
</dbReference>
<dbReference type="InterPro" id="IPR000343">
    <property type="entry name" value="4pyrrol_synth_GluRdtase"/>
</dbReference>
<evidence type="ECO:0000313" key="19">
    <source>
        <dbReference type="Proteomes" id="UP000214880"/>
    </source>
</evidence>
<organism evidence="18 19">
    <name type="scientific">Dendrosporobacter quercicolus</name>
    <dbReference type="NCBI Taxonomy" id="146817"/>
    <lineage>
        <taxon>Bacteria</taxon>
        <taxon>Bacillati</taxon>
        <taxon>Bacillota</taxon>
        <taxon>Negativicutes</taxon>
        <taxon>Selenomonadales</taxon>
        <taxon>Sporomusaceae</taxon>
        <taxon>Dendrosporobacter</taxon>
    </lineage>
</organism>
<dbReference type="Pfam" id="PF05201">
    <property type="entry name" value="GlutR_N"/>
    <property type="match status" value="1"/>
</dbReference>
<feature type="binding site" evidence="9 11">
    <location>
        <begin position="49"/>
        <end position="52"/>
    </location>
    <ligand>
        <name>substrate</name>
    </ligand>
</feature>
<dbReference type="RefSeq" id="WP_092072701.1">
    <property type="nucleotide sequence ID" value="NZ_FNHB01000005.1"/>
</dbReference>
<reference evidence="18 19" key="1">
    <citation type="submission" date="2016-10" db="EMBL/GenBank/DDBJ databases">
        <authorList>
            <person name="de Groot N.N."/>
        </authorList>
    </citation>
    <scope>NUCLEOTIDE SEQUENCE [LARGE SCALE GENOMIC DNA]</scope>
    <source>
        <strain evidence="18 19">DSM 1736</strain>
    </source>
</reference>
<evidence type="ECO:0000256" key="12">
    <source>
        <dbReference type="PIRSR" id="PIRSR000445-3"/>
    </source>
</evidence>
<evidence type="ECO:0000256" key="5">
    <source>
        <dbReference type="ARBA" id="ARBA00023002"/>
    </source>
</evidence>
<dbReference type="OrthoDB" id="110209at2"/>
<evidence type="ECO:0000256" key="6">
    <source>
        <dbReference type="ARBA" id="ARBA00023244"/>
    </source>
</evidence>
<dbReference type="Pfam" id="PF01488">
    <property type="entry name" value="Shikimate_DH"/>
    <property type="match status" value="1"/>
</dbReference>
<dbReference type="FunFam" id="3.40.50.720:FF:000031">
    <property type="entry name" value="Glutamyl-tRNA reductase"/>
    <property type="match status" value="1"/>
</dbReference>
<comment type="miscellaneous">
    <text evidence="9">During catalysis, the active site Cys acts as a nucleophile attacking the alpha-carbonyl group of tRNA-bound glutamate with the formation of a thioester intermediate between enzyme and glutamate, and the concomitant release of tRNA(Glu). The thioester intermediate is finally reduced by direct hydride transfer from NADPH, to form the product GSA.</text>
</comment>
<keyword evidence="6 9" id="KW-0627">Porphyrin biosynthesis</keyword>
<sequence>MQLVVLGLNHKTAPVEVRECFSFSEEQVKAALWHVRECDGMNECVILSTCNRTEMYAAVDDAEEAMPVMQKFLEQMAANQQEAADFLFFYSDVECIRHLFMVSSSLDSLVIGEGQILSQVKKAYSIARDVGTTSTVLNTLFHRAIAVGKKVRTETRIAFSAVSVSYAAVELAKNIFGDLSKSNVLLLGAGQMGELTARHLVDNGVETVFVSNRKYDRAVKLAEKFQGIAVPFEHFMKCAAKADIVITSTGAPHYIIRAWDVAHLMPKRNGKPIVLIDIAVPRDVEPEVAAINGVSLYNIDDLEAVVESNIRLREQEAELAEQIIDTEISELVHKFRYLSFRPVMALLADKAERIRLRELKRALAKLPDISSEQRKVMESLSKMIVRKLLRDPMVRINEAAGTDNEQFYIDAIGKLFKLDALGESRKSERKIGYRYARQ</sequence>
<evidence type="ECO:0000259" key="16">
    <source>
        <dbReference type="Pfam" id="PF01488"/>
    </source>
</evidence>
<feature type="domain" description="Glutamyl-tRNA reductase N-terminal" evidence="17">
    <location>
        <begin position="6"/>
        <end position="155"/>
    </location>
</feature>
<dbReference type="NCBIfam" id="TIGR01035">
    <property type="entry name" value="hemA"/>
    <property type="match status" value="1"/>
</dbReference>
<comment type="function">
    <text evidence="9">Catalyzes the NADPH-dependent reduction of glutamyl-tRNA(Glu) to glutamate 1-semialdehyde (GSA).</text>
</comment>
<dbReference type="GO" id="GO:0008883">
    <property type="term" value="F:glutamyl-tRNA reductase activity"/>
    <property type="evidence" value="ECO:0007669"/>
    <property type="project" value="UniProtKB-UniRule"/>
</dbReference>
<dbReference type="InterPro" id="IPR036453">
    <property type="entry name" value="GluRdtase_dimer_dom_sf"/>
</dbReference>
<dbReference type="FunFam" id="3.30.460.30:FF:000001">
    <property type="entry name" value="Glutamyl-tRNA reductase"/>
    <property type="match status" value="1"/>
</dbReference>
<dbReference type="PIRSF" id="PIRSF000445">
    <property type="entry name" value="4pyrrol_synth_GluRdtase"/>
    <property type="match status" value="1"/>
</dbReference>
<feature type="binding site" evidence="9 12">
    <location>
        <begin position="188"/>
        <end position="193"/>
    </location>
    <ligand>
        <name>NADP(+)</name>
        <dbReference type="ChEBI" id="CHEBI:58349"/>
    </ligand>
</feature>
<dbReference type="UniPathway" id="UPA00251">
    <property type="reaction ID" value="UER00316"/>
</dbReference>
<evidence type="ECO:0000256" key="9">
    <source>
        <dbReference type="HAMAP-Rule" id="MF_00087"/>
    </source>
</evidence>
<dbReference type="GO" id="GO:0019353">
    <property type="term" value="P:protoporphyrinogen IX biosynthetic process from glutamate"/>
    <property type="evidence" value="ECO:0007669"/>
    <property type="project" value="TreeGrafter"/>
</dbReference>
<comment type="domain">
    <text evidence="9">Possesses an unusual extended V-shaped dimeric structure with each monomer consisting of three distinct domains arranged along a curved 'spinal' alpha-helix. The N-terminal catalytic domain specifically recognizes the glutamate moiety of the substrate. The second domain is the NADPH-binding domain, and the third C-terminal domain is responsible for dimerization.</text>
</comment>
<evidence type="ECO:0000313" key="18">
    <source>
        <dbReference type="EMBL" id="SDM48543.1"/>
    </source>
</evidence>
<dbReference type="GO" id="GO:0050661">
    <property type="term" value="F:NADP binding"/>
    <property type="evidence" value="ECO:0007669"/>
    <property type="project" value="InterPro"/>
</dbReference>
<evidence type="ECO:0000259" key="17">
    <source>
        <dbReference type="Pfam" id="PF05201"/>
    </source>
</evidence>
<evidence type="ECO:0000256" key="11">
    <source>
        <dbReference type="PIRSR" id="PIRSR000445-2"/>
    </source>
</evidence>
<evidence type="ECO:0000256" key="8">
    <source>
        <dbReference type="ARBA" id="ARBA00068659"/>
    </source>
</evidence>
<evidence type="ECO:0000256" key="3">
    <source>
        <dbReference type="ARBA" id="ARBA00012970"/>
    </source>
</evidence>
<keyword evidence="5 9" id="KW-0560">Oxidoreductase</keyword>
<proteinExistence type="inferred from homology"/>
<dbReference type="PANTHER" id="PTHR43013:SF1">
    <property type="entry name" value="GLUTAMYL-TRNA REDUCTASE"/>
    <property type="match status" value="1"/>
</dbReference>
<dbReference type="Proteomes" id="UP000214880">
    <property type="component" value="Unassembled WGS sequence"/>
</dbReference>
<dbReference type="InterPro" id="IPR018214">
    <property type="entry name" value="GluRdtase_CS"/>
</dbReference>
<dbReference type="SUPFAM" id="SSF69075">
    <property type="entry name" value="Glutamyl tRNA-reductase dimerization domain"/>
    <property type="match status" value="1"/>
</dbReference>
<dbReference type="Pfam" id="PF00745">
    <property type="entry name" value="GlutR_dimer"/>
    <property type="match status" value="1"/>
</dbReference>
<name>A0A1G9TLJ2_9FIRM</name>
<dbReference type="CDD" id="cd05213">
    <property type="entry name" value="NAD_bind_Glutamyl_tRNA_reduct"/>
    <property type="match status" value="1"/>
</dbReference>
<dbReference type="EC" id="1.2.1.70" evidence="3 9"/>
<dbReference type="InterPro" id="IPR015896">
    <property type="entry name" value="4pyrrol_synth_GluRdtase_dimer"/>
</dbReference>
<evidence type="ECO:0000259" key="15">
    <source>
        <dbReference type="Pfam" id="PF00745"/>
    </source>
</evidence>
<dbReference type="SUPFAM" id="SSF69742">
    <property type="entry name" value="Glutamyl tRNA-reductase catalytic, N-terminal domain"/>
    <property type="match status" value="1"/>
</dbReference>
<feature type="binding site" evidence="9 11">
    <location>
        <begin position="113"/>
        <end position="115"/>
    </location>
    <ligand>
        <name>substrate</name>
    </ligand>
</feature>
<feature type="binding site" evidence="9 11">
    <location>
        <position position="119"/>
    </location>
    <ligand>
        <name>substrate</name>
    </ligand>
</feature>
<dbReference type="InterPro" id="IPR036291">
    <property type="entry name" value="NAD(P)-bd_dom_sf"/>
</dbReference>
<dbReference type="Gene3D" id="3.30.460.30">
    <property type="entry name" value="Glutamyl-tRNA reductase, N-terminal domain"/>
    <property type="match status" value="1"/>
</dbReference>
<dbReference type="InterPro" id="IPR015895">
    <property type="entry name" value="4pyrrol_synth_GluRdtase_N"/>
</dbReference>
<feature type="binding site" evidence="9 11">
    <location>
        <position position="108"/>
    </location>
    <ligand>
        <name>substrate</name>
    </ligand>
</feature>
<evidence type="ECO:0000256" key="4">
    <source>
        <dbReference type="ARBA" id="ARBA00022857"/>
    </source>
</evidence>